<dbReference type="OrthoDB" id="1122432at2"/>
<dbReference type="PANTHER" id="PTHR33452">
    <property type="entry name" value="OXIDOREDUCTASE CATD-RELATED"/>
    <property type="match status" value="1"/>
</dbReference>
<dbReference type="Pfam" id="PF07681">
    <property type="entry name" value="DoxX"/>
    <property type="match status" value="1"/>
</dbReference>
<dbReference type="GO" id="GO:0005886">
    <property type="term" value="C:plasma membrane"/>
    <property type="evidence" value="ECO:0007669"/>
    <property type="project" value="UniProtKB-SubCell"/>
</dbReference>
<evidence type="ECO:0000313" key="9">
    <source>
        <dbReference type="Proteomes" id="UP000241118"/>
    </source>
</evidence>
<feature type="transmembrane region" description="Helical" evidence="7">
    <location>
        <begin position="35"/>
        <end position="56"/>
    </location>
</feature>
<dbReference type="EMBL" id="PYAX01000006">
    <property type="protein sequence ID" value="PSL54519.1"/>
    <property type="molecule type" value="Genomic_DNA"/>
</dbReference>
<evidence type="ECO:0000256" key="6">
    <source>
        <dbReference type="ARBA" id="ARBA00023136"/>
    </source>
</evidence>
<evidence type="ECO:0000256" key="3">
    <source>
        <dbReference type="ARBA" id="ARBA00022475"/>
    </source>
</evidence>
<sequence>MLKDVAALIGRIGVGVVFIAHGWQKVAQWGLDGTAAAFAGMGVPLPTLSAWFAAIVELGGGALLVLGAATPVVGVLLAANMLGALFLVHLPNGLLGQGGYEFVLVLAVAAIAVGFNAGSLTVARLAKGRQVGQPA</sequence>
<accession>A0A2P8I7R8</accession>
<dbReference type="InterPro" id="IPR051907">
    <property type="entry name" value="DoxX-like_oxidoreductase"/>
</dbReference>
<feature type="transmembrane region" description="Helical" evidence="7">
    <location>
        <begin position="102"/>
        <end position="123"/>
    </location>
</feature>
<keyword evidence="3" id="KW-1003">Cell membrane</keyword>
<keyword evidence="9" id="KW-1185">Reference proteome</keyword>
<evidence type="ECO:0000256" key="4">
    <source>
        <dbReference type="ARBA" id="ARBA00022692"/>
    </source>
</evidence>
<evidence type="ECO:0000313" key="8">
    <source>
        <dbReference type="EMBL" id="PSL54519.1"/>
    </source>
</evidence>
<proteinExistence type="inferred from homology"/>
<comment type="similarity">
    <text evidence="2">Belongs to the DoxX family.</text>
</comment>
<evidence type="ECO:0000256" key="1">
    <source>
        <dbReference type="ARBA" id="ARBA00004651"/>
    </source>
</evidence>
<organism evidence="8 9">
    <name type="scientific">Saccharothrix carnea</name>
    <dbReference type="NCBI Taxonomy" id="1280637"/>
    <lineage>
        <taxon>Bacteria</taxon>
        <taxon>Bacillati</taxon>
        <taxon>Actinomycetota</taxon>
        <taxon>Actinomycetes</taxon>
        <taxon>Pseudonocardiales</taxon>
        <taxon>Pseudonocardiaceae</taxon>
        <taxon>Saccharothrix</taxon>
    </lineage>
</organism>
<dbReference type="Proteomes" id="UP000241118">
    <property type="component" value="Unassembled WGS sequence"/>
</dbReference>
<feature type="transmembrane region" description="Helical" evidence="7">
    <location>
        <begin position="63"/>
        <end position="90"/>
    </location>
</feature>
<gene>
    <name evidence="8" type="ORF">B0I31_10633</name>
</gene>
<keyword evidence="5 7" id="KW-1133">Transmembrane helix</keyword>
<keyword evidence="6 7" id="KW-0472">Membrane</keyword>
<reference evidence="8 9" key="1">
    <citation type="submission" date="2018-03" db="EMBL/GenBank/DDBJ databases">
        <title>Genomic Encyclopedia of Type Strains, Phase III (KMG-III): the genomes of soil and plant-associated and newly described type strains.</title>
        <authorList>
            <person name="Whitman W."/>
        </authorList>
    </citation>
    <scope>NUCLEOTIDE SEQUENCE [LARGE SCALE GENOMIC DNA]</scope>
    <source>
        <strain evidence="8 9">CGMCC 4.7097</strain>
    </source>
</reference>
<keyword evidence="4 7" id="KW-0812">Transmembrane</keyword>
<comment type="subcellular location">
    <subcellularLocation>
        <location evidence="1">Cell membrane</location>
        <topology evidence="1">Multi-pass membrane protein</topology>
    </subcellularLocation>
</comment>
<protein>
    <submittedName>
        <fullName evidence="8">Putative oxidoreductase</fullName>
    </submittedName>
</protein>
<feature type="transmembrane region" description="Helical" evidence="7">
    <location>
        <begin position="5"/>
        <end position="23"/>
    </location>
</feature>
<evidence type="ECO:0000256" key="2">
    <source>
        <dbReference type="ARBA" id="ARBA00006679"/>
    </source>
</evidence>
<dbReference type="PANTHER" id="PTHR33452:SF1">
    <property type="entry name" value="INNER MEMBRANE PROTEIN YPHA-RELATED"/>
    <property type="match status" value="1"/>
</dbReference>
<evidence type="ECO:0000256" key="7">
    <source>
        <dbReference type="SAM" id="Phobius"/>
    </source>
</evidence>
<dbReference type="AlphaFoldDB" id="A0A2P8I7R8"/>
<evidence type="ECO:0000256" key="5">
    <source>
        <dbReference type="ARBA" id="ARBA00022989"/>
    </source>
</evidence>
<name>A0A2P8I7R8_SACCR</name>
<dbReference type="RefSeq" id="WP_106616619.1">
    <property type="nucleotide sequence ID" value="NZ_PYAX01000006.1"/>
</dbReference>
<dbReference type="InterPro" id="IPR032808">
    <property type="entry name" value="DoxX"/>
</dbReference>
<comment type="caution">
    <text evidence="8">The sequence shown here is derived from an EMBL/GenBank/DDBJ whole genome shotgun (WGS) entry which is preliminary data.</text>
</comment>